<dbReference type="CDD" id="cd02947">
    <property type="entry name" value="TRX_family"/>
    <property type="match status" value="1"/>
</dbReference>
<gene>
    <name evidence="2" type="ORF">AB675_6608</name>
</gene>
<sequence>MGYETITSRREFTAALDRTEESNNIIIIDCFTSWCPQCKAVQPKIDELNKEFGDKKNVFWYKMNIEEAEDVAMEYGVSAVPTFLLFKDGDMLPEEKITGAHHLKVREMIEKNIKS</sequence>
<dbReference type="SUPFAM" id="SSF52833">
    <property type="entry name" value="Thioredoxin-like"/>
    <property type="match status" value="1"/>
</dbReference>
<dbReference type="OrthoDB" id="10263751at2759"/>
<dbReference type="InterPro" id="IPR050620">
    <property type="entry name" value="Thioredoxin_H-type-like"/>
</dbReference>
<comment type="caution">
    <text evidence="2">The sequence shown here is derived from an EMBL/GenBank/DDBJ whole genome shotgun (WGS) entry which is preliminary data.</text>
</comment>
<dbReference type="STRING" id="1664694.A0A0N1P2L4"/>
<dbReference type="EMBL" id="LFJN01000004">
    <property type="protein sequence ID" value="KPI43730.1"/>
    <property type="molecule type" value="Genomic_DNA"/>
</dbReference>
<keyword evidence="3" id="KW-1185">Reference proteome</keyword>
<dbReference type="AlphaFoldDB" id="A0A0N1P2L4"/>
<dbReference type="GeneID" id="28738791"/>
<evidence type="ECO:0000313" key="2">
    <source>
        <dbReference type="EMBL" id="KPI43730.1"/>
    </source>
</evidence>
<protein>
    <submittedName>
        <fullName evidence="2">Thioredoxin-2</fullName>
    </submittedName>
</protein>
<reference evidence="2 3" key="1">
    <citation type="submission" date="2015-06" db="EMBL/GenBank/DDBJ databases">
        <title>Draft genome of the ant-associated black yeast Phialophora attae CBS 131958.</title>
        <authorList>
            <person name="Moreno L.F."/>
            <person name="Stielow B.J."/>
            <person name="de Hoog S."/>
            <person name="Vicente V.A."/>
            <person name="Weiss V.A."/>
            <person name="de Vries M."/>
            <person name="Cruz L.M."/>
            <person name="Souza E.M."/>
        </authorList>
    </citation>
    <scope>NUCLEOTIDE SEQUENCE [LARGE SCALE GENOMIC DNA]</scope>
    <source>
        <strain evidence="2 3">CBS 131958</strain>
    </source>
</reference>
<dbReference type="Proteomes" id="UP000038010">
    <property type="component" value="Unassembled WGS sequence"/>
</dbReference>
<dbReference type="Gene3D" id="3.40.30.10">
    <property type="entry name" value="Glutaredoxin"/>
    <property type="match status" value="1"/>
</dbReference>
<dbReference type="PANTHER" id="PTHR10438">
    <property type="entry name" value="THIOREDOXIN"/>
    <property type="match status" value="1"/>
</dbReference>
<dbReference type="PROSITE" id="PS51352">
    <property type="entry name" value="THIOREDOXIN_2"/>
    <property type="match status" value="1"/>
</dbReference>
<evidence type="ECO:0000313" key="3">
    <source>
        <dbReference type="Proteomes" id="UP000038010"/>
    </source>
</evidence>
<feature type="domain" description="Thioredoxin" evidence="1">
    <location>
        <begin position="1"/>
        <end position="115"/>
    </location>
</feature>
<dbReference type="InterPro" id="IPR036249">
    <property type="entry name" value="Thioredoxin-like_sf"/>
</dbReference>
<name>A0A0N1P2L4_9EURO</name>
<dbReference type="VEuPathDB" id="FungiDB:AB675_6608"/>
<dbReference type="RefSeq" id="XP_018003693.1">
    <property type="nucleotide sequence ID" value="XM_018146911.1"/>
</dbReference>
<dbReference type="PRINTS" id="PR00421">
    <property type="entry name" value="THIOREDOXIN"/>
</dbReference>
<dbReference type="PANTHER" id="PTHR10438:SF468">
    <property type="entry name" value="THIOREDOXIN-1-RELATED"/>
    <property type="match status" value="1"/>
</dbReference>
<evidence type="ECO:0000259" key="1">
    <source>
        <dbReference type="PROSITE" id="PS51352"/>
    </source>
</evidence>
<dbReference type="InterPro" id="IPR013766">
    <property type="entry name" value="Thioredoxin_domain"/>
</dbReference>
<accession>A0A0N1P2L4</accession>
<proteinExistence type="predicted"/>
<organism evidence="2 3">
    <name type="scientific">Cyphellophora attinorum</name>
    <dbReference type="NCBI Taxonomy" id="1664694"/>
    <lineage>
        <taxon>Eukaryota</taxon>
        <taxon>Fungi</taxon>
        <taxon>Dikarya</taxon>
        <taxon>Ascomycota</taxon>
        <taxon>Pezizomycotina</taxon>
        <taxon>Eurotiomycetes</taxon>
        <taxon>Chaetothyriomycetidae</taxon>
        <taxon>Chaetothyriales</taxon>
        <taxon>Cyphellophoraceae</taxon>
        <taxon>Cyphellophora</taxon>
    </lineage>
</organism>
<dbReference type="Pfam" id="PF00085">
    <property type="entry name" value="Thioredoxin"/>
    <property type="match status" value="1"/>
</dbReference>